<keyword evidence="6" id="KW-1185">Reference proteome</keyword>
<reference evidence="5 6" key="1">
    <citation type="journal article" date="2019" name="Sci. Data">
        <title>Hybrid genome assembly and annotation of Danionella translucida.</title>
        <authorList>
            <person name="Kadobianskyi M."/>
            <person name="Schulze L."/>
            <person name="Schuelke M."/>
            <person name="Judkewitz B."/>
        </authorList>
    </citation>
    <scope>NUCLEOTIDE SEQUENCE [LARGE SCALE GENOMIC DNA]</scope>
    <source>
        <strain evidence="5 6">Bolton</strain>
    </source>
</reference>
<evidence type="ECO:0000259" key="4">
    <source>
        <dbReference type="Pfam" id="PF22938"/>
    </source>
</evidence>
<dbReference type="FunFam" id="1.10.340.70:FF:000001">
    <property type="entry name" value="Retrovirus-related Pol polyprotein from transposon gypsy-like Protein"/>
    <property type="match status" value="1"/>
</dbReference>
<accession>A0A553MV28</accession>
<dbReference type="Gene3D" id="1.10.340.70">
    <property type="match status" value="1"/>
</dbReference>
<feature type="domain" description="Integrase p58-like C-terminal" evidence="4">
    <location>
        <begin position="300"/>
        <end position="334"/>
    </location>
</feature>
<comment type="caution">
    <text evidence="5">The sequence shown here is derived from an EMBL/GenBank/DDBJ whole genome shotgun (WGS) entry which is preliminary data.</text>
</comment>
<dbReference type="InterPro" id="IPR041588">
    <property type="entry name" value="Integrase_H2C2"/>
</dbReference>
<dbReference type="OrthoDB" id="775972at2759"/>
<evidence type="ECO:0000313" key="5">
    <source>
        <dbReference type="EMBL" id="TRY57025.1"/>
    </source>
</evidence>
<organism evidence="5 6">
    <name type="scientific">Danionella cerebrum</name>
    <dbReference type="NCBI Taxonomy" id="2873325"/>
    <lineage>
        <taxon>Eukaryota</taxon>
        <taxon>Metazoa</taxon>
        <taxon>Chordata</taxon>
        <taxon>Craniata</taxon>
        <taxon>Vertebrata</taxon>
        <taxon>Euteleostomi</taxon>
        <taxon>Actinopterygii</taxon>
        <taxon>Neopterygii</taxon>
        <taxon>Teleostei</taxon>
        <taxon>Ostariophysi</taxon>
        <taxon>Cypriniformes</taxon>
        <taxon>Danionidae</taxon>
        <taxon>Danioninae</taxon>
        <taxon>Danionella</taxon>
    </lineage>
</organism>
<dbReference type="STRING" id="623744.A0A553MV28"/>
<dbReference type="InterPro" id="IPR054465">
    <property type="entry name" value="Integrase_p58-like_C"/>
</dbReference>
<feature type="non-terminal residue" evidence="5">
    <location>
        <position position="1"/>
    </location>
</feature>
<dbReference type="EMBL" id="SRMA01027249">
    <property type="protein sequence ID" value="TRY57025.1"/>
    <property type="molecule type" value="Genomic_DNA"/>
</dbReference>
<dbReference type="PANTHER" id="PTHR37984:SF15">
    <property type="entry name" value="INTEGRASE CATALYTIC DOMAIN-CONTAINING PROTEIN"/>
    <property type="match status" value="1"/>
</dbReference>
<evidence type="ECO:0000256" key="2">
    <source>
        <dbReference type="SAM" id="MobiDB-lite"/>
    </source>
</evidence>
<proteinExistence type="predicted"/>
<evidence type="ECO:0000259" key="3">
    <source>
        <dbReference type="Pfam" id="PF17921"/>
    </source>
</evidence>
<evidence type="ECO:0000256" key="1">
    <source>
        <dbReference type="ARBA" id="ARBA00039658"/>
    </source>
</evidence>
<dbReference type="AlphaFoldDB" id="A0A553MV28"/>
<sequence>KVLRRLGPREVDSTARQKSKLPPMATSTPHIPADRVPYQVMETLAGTWETPEEGGRFAEAILSPGNDFASNPGTRNKVPDALSRNPLQSDELPMDILPEYAIIGGLELRFPTTLPLSDRSQVRELQLEDPITGDLLRMMETSTLSNERAEECSQFSIHDGLLYFNDPTPACGIHPLKQLKLYVPESLKETVLKYYHDHPTAGHLGMTKTLARLRHRFFWPKMSSEVKKYVSSCKLQSSLREAHEHAKASLEISHTKRKEHYDRKRRCVYYSIGDLVRVKTHPKSDALANFTAKLAPLYSGPYCVVQVLSDVNYRLRKLDTGEDAGVFHVVNMQPFHSRLDNRVNERDGFSHDSDILDGDNEFLSQN</sequence>
<protein>
    <recommendedName>
        <fullName evidence="1">Gypsy retrotransposon integrase-like protein 1</fullName>
    </recommendedName>
</protein>
<gene>
    <name evidence="5" type="ORF">DNTS_023931</name>
</gene>
<name>A0A553MV28_9TELE</name>
<feature type="region of interest" description="Disordered" evidence="2">
    <location>
        <begin position="1"/>
        <end position="31"/>
    </location>
</feature>
<dbReference type="Proteomes" id="UP000316079">
    <property type="component" value="Unassembled WGS sequence"/>
</dbReference>
<dbReference type="PANTHER" id="PTHR37984">
    <property type="entry name" value="PROTEIN CBG26694"/>
    <property type="match status" value="1"/>
</dbReference>
<dbReference type="Pfam" id="PF22938">
    <property type="entry name" value="Integrase_p58_C"/>
    <property type="match status" value="1"/>
</dbReference>
<feature type="non-terminal residue" evidence="5">
    <location>
        <position position="366"/>
    </location>
</feature>
<feature type="domain" description="Integrase zinc-binding" evidence="3">
    <location>
        <begin position="183"/>
        <end position="234"/>
    </location>
</feature>
<evidence type="ECO:0000313" key="6">
    <source>
        <dbReference type="Proteomes" id="UP000316079"/>
    </source>
</evidence>
<dbReference type="Pfam" id="PF17921">
    <property type="entry name" value="Integrase_H2C2"/>
    <property type="match status" value="1"/>
</dbReference>
<dbReference type="InterPro" id="IPR050951">
    <property type="entry name" value="Retrovirus_Pol_polyprotein"/>
</dbReference>